<evidence type="ECO:0000313" key="5">
    <source>
        <dbReference type="EMBL" id="WQF90201.1"/>
    </source>
</evidence>
<evidence type="ECO:0000256" key="4">
    <source>
        <dbReference type="ARBA" id="ARBA00023136"/>
    </source>
</evidence>
<dbReference type="InterPro" id="IPR050360">
    <property type="entry name" value="MFS_Sugar_Transporters"/>
</dbReference>
<dbReference type="RefSeq" id="XP_062787422.1">
    <property type="nucleotide sequence ID" value="XM_062931371.1"/>
</dbReference>
<dbReference type="InterPro" id="IPR036259">
    <property type="entry name" value="MFS_trans_sf"/>
</dbReference>
<organism evidence="5 6">
    <name type="scientific">Colletotrichum destructivum</name>
    <dbReference type="NCBI Taxonomy" id="34406"/>
    <lineage>
        <taxon>Eukaryota</taxon>
        <taxon>Fungi</taxon>
        <taxon>Dikarya</taxon>
        <taxon>Ascomycota</taxon>
        <taxon>Pezizomycotina</taxon>
        <taxon>Sordariomycetes</taxon>
        <taxon>Hypocreomycetidae</taxon>
        <taxon>Glomerellales</taxon>
        <taxon>Glomerellaceae</taxon>
        <taxon>Colletotrichum</taxon>
        <taxon>Colletotrichum destructivum species complex</taxon>
    </lineage>
</organism>
<sequence>MIMSGLIITGIVIEATALKSFWQLVLGHIVVYSGISLASNCVPMYISETSPGWFFLPKLPCYLIYCSRFDKAEVVLRSLSNHPETVPQDIKFLKAQIEEQRENYAVVTVLYCIRGTNLRRTVIAMSVQILQ</sequence>
<keyword evidence="2" id="KW-0812">Transmembrane</keyword>
<keyword evidence="4" id="KW-0472">Membrane</keyword>
<evidence type="ECO:0000256" key="1">
    <source>
        <dbReference type="ARBA" id="ARBA00004141"/>
    </source>
</evidence>
<dbReference type="KEGG" id="cdet:87951715"/>
<reference evidence="6" key="1">
    <citation type="journal article" date="2023" name="bioRxiv">
        <title>Complete genome of the Medicago anthracnose fungus, Colletotrichum destructivum, reveals a mini-chromosome-like region within a core chromosome.</title>
        <authorList>
            <person name="Lapalu N."/>
            <person name="Simon A."/>
            <person name="Lu A."/>
            <person name="Plaumann P.-L."/>
            <person name="Amselem J."/>
            <person name="Pigne S."/>
            <person name="Auger A."/>
            <person name="Koch C."/>
            <person name="Dallery J.-F."/>
            <person name="O'Connell R.J."/>
        </authorList>
    </citation>
    <scope>NUCLEOTIDE SEQUENCE [LARGE SCALE GENOMIC DNA]</scope>
    <source>
        <strain evidence="6">CBS 520.97</strain>
    </source>
</reference>
<evidence type="ECO:0000256" key="3">
    <source>
        <dbReference type="ARBA" id="ARBA00022989"/>
    </source>
</evidence>
<keyword evidence="6" id="KW-1185">Reference proteome</keyword>
<dbReference type="GO" id="GO:0016020">
    <property type="term" value="C:membrane"/>
    <property type="evidence" value="ECO:0007669"/>
    <property type="project" value="UniProtKB-SubCell"/>
</dbReference>
<dbReference type="AlphaFoldDB" id="A0AAX4J4A5"/>
<name>A0AAX4J4A5_9PEZI</name>
<comment type="subcellular location">
    <subcellularLocation>
        <location evidence="1">Membrane</location>
        <topology evidence="1">Multi-pass membrane protein</topology>
    </subcellularLocation>
</comment>
<evidence type="ECO:0000313" key="6">
    <source>
        <dbReference type="Proteomes" id="UP001322277"/>
    </source>
</evidence>
<protein>
    <submittedName>
        <fullName evidence="5">Major facilitator, sugar transporter, MFS transporter superfamily</fullName>
    </submittedName>
</protein>
<dbReference type="GO" id="GO:0005351">
    <property type="term" value="F:carbohydrate:proton symporter activity"/>
    <property type="evidence" value="ECO:0007669"/>
    <property type="project" value="TreeGrafter"/>
</dbReference>
<gene>
    <name evidence="5" type="ORF">CDEST_15215</name>
</gene>
<dbReference type="Proteomes" id="UP001322277">
    <property type="component" value="Chromosome 11"/>
</dbReference>
<dbReference type="Gene3D" id="1.20.1250.20">
    <property type="entry name" value="MFS general substrate transporter like domains"/>
    <property type="match status" value="2"/>
</dbReference>
<dbReference type="Pfam" id="PF00083">
    <property type="entry name" value="Sugar_tr"/>
    <property type="match status" value="1"/>
</dbReference>
<dbReference type="EMBL" id="CP137315">
    <property type="protein sequence ID" value="WQF90201.1"/>
    <property type="molecule type" value="Genomic_DNA"/>
</dbReference>
<keyword evidence="3" id="KW-1133">Transmembrane helix</keyword>
<keyword evidence="5" id="KW-0762">Sugar transport</keyword>
<evidence type="ECO:0000256" key="2">
    <source>
        <dbReference type="ARBA" id="ARBA00022692"/>
    </source>
</evidence>
<accession>A0AAX4J4A5</accession>
<dbReference type="InterPro" id="IPR005828">
    <property type="entry name" value="MFS_sugar_transport-like"/>
</dbReference>
<dbReference type="PANTHER" id="PTHR48022">
    <property type="entry name" value="PLASTIDIC GLUCOSE TRANSPORTER 4"/>
    <property type="match status" value="1"/>
</dbReference>
<dbReference type="GeneID" id="87951715"/>
<proteinExistence type="predicted"/>
<keyword evidence="5" id="KW-0813">Transport</keyword>
<dbReference type="PANTHER" id="PTHR48022:SF2">
    <property type="entry name" value="PLASTIDIC GLUCOSE TRANSPORTER 4"/>
    <property type="match status" value="1"/>
</dbReference>